<accession>A0ABD6E889</accession>
<dbReference type="PIRSF" id="PIRSF000848">
    <property type="entry name" value="CDP_diag_ino_3_P"/>
    <property type="match status" value="1"/>
</dbReference>
<evidence type="ECO:0000256" key="7">
    <source>
        <dbReference type="ARBA" id="ARBA00022679"/>
    </source>
</evidence>
<evidence type="ECO:0000256" key="13">
    <source>
        <dbReference type="ARBA" id="ARBA00023136"/>
    </source>
</evidence>
<feature type="transmembrane region" description="Helical" evidence="20">
    <location>
        <begin position="163"/>
        <end position="182"/>
    </location>
</feature>
<evidence type="ECO:0000256" key="2">
    <source>
        <dbReference type="ARBA" id="ARBA00001946"/>
    </source>
</evidence>
<evidence type="ECO:0000256" key="5">
    <source>
        <dbReference type="ARBA" id="ARBA00013212"/>
    </source>
</evidence>
<protein>
    <recommendedName>
        <fullName evidence="17 18">CDP-diacylglycerol--inositol 3-phosphatidyltransferase</fullName>
        <ecNumber evidence="5 18">2.7.8.11</ecNumber>
    </recommendedName>
</protein>
<feature type="transmembrane region" description="Helical" evidence="20">
    <location>
        <begin position="137"/>
        <end position="157"/>
    </location>
</feature>
<comment type="similarity">
    <text evidence="4 18 19">Belongs to the CDP-alcohol phosphatidyltransferase class-I family.</text>
</comment>
<dbReference type="PROSITE" id="PS00379">
    <property type="entry name" value="CDP_ALCOHOL_P_TRANSF"/>
    <property type="match status" value="1"/>
</dbReference>
<dbReference type="AlphaFoldDB" id="A0ABD6E889"/>
<evidence type="ECO:0000256" key="3">
    <source>
        <dbReference type="ARBA" id="ARBA00004141"/>
    </source>
</evidence>
<evidence type="ECO:0000256" key="17">
    <source>
        <dbReference type="ARBA" id="ARBA00070582"/>
    </source>
</evidence>
<comment type="cofactor">
    <cofactor evidence="2">
        <name>Mg(2+)</name>
        <dbReference type="ChEBI" id="CHEBI:18420"/>
    </cofactor>
</comment>
<keyword evidence="14 18" id="KW-0594">Phospholipid biosynthesis</keyword>
<dbReference type="InterPro" id="IPR043130">
    <property type="entry name" value="CDP-OH_PTrfase_TM_dom"/>
</dbReference>
<feature type="transmembrane region" description="Helical" evidence="20">
    <location>
        <begin position="7"/>
        <end position="28"/>
    </location>
</feature>
<name>A0ABD6E889_9BILA</name>
<reference evidence="21 22" key="1">
    <citation type="submission" date="2024-08" db="EMBL/GenBank/DDBJ databases">
        <title>Gnathostoma spinigerum genome.</title>
        <authorList>
            <person name="Gonzalez-Bertolin B."/>
            <person name="Monzon S."/>
            <person name="Zaballos A."/>
            <person name="Jimenez P."/>
            <person name="Dekumyoy P."/>
            <person name="Varona S."/>
            <person name="Cuesta I."/>
            <person name="Sumanam S."/>
            <person name="Adisakwattana P."/>
            <person name="Gasser R.B."/>
            <person name="Hernandez-Gonzalez A."/>
            <person name="Young N.D."/>
            <person name="Perteguer M.J."/>
        </authorList>
    </citation>
    <scope>NUCLEOTIDE SEQUENCE [LARGE SCALE GENOMIC DNA]</scope>
    <source>
        <strain evidence="21">AL3</strain>
        <tissue evidence="21">Liver</tissue>
    </source>
</reference>
<evidence type="ECO:0000256" key="1">
    <source>
        <dbReference type="ARBA" id="ARBA00001936"/>
    </source>
</evidence>
<keyword evidence="13 18" id="KW-0472">Membrane</keyword>
<gene>
    <name evidence="21" type="ORF">AB6A40_002216</name>
</gene>
<evidence type="ECO:0000256" key="6">
    <source>
        <dbReference type="ARBA" id="ARBA00022516"/>
    </source>
</evidence>
<evidence type="ECO:0000256" key="11">
    <source>
        <dbReference type="ARBA" id="ARBA00022989"/>
    </source>
</evidence>
<dbReference type="InterPro" id="IPR014387">
    <property type="entry name" value="CDP_diag_ino_3_P_euk"/>
</dbReference>
<dbReference type="FunFam" id="1.20.120.1760:FF:000003">
    <property type="entry name" value="CDP-diacylglycerol--inositol 3-phosphatidyltransferase"/>
    <property type="match status" value="1"/>
</dbReference>
<dbReference type="Proteomes" id="UP001608902">
    <property type="component" value="Unassembled WGS sequence"/>
</dbReference>
<keyword evidence="12 18" id="KW-0443">Lipid metabolism</keyword>
<keyword evidence="16 18" id="KW-1208">Phospholipid metabolism</keyword>
<dbReference type="Gene3D" id="1.20.120.1760">
    <property type="match status" value="1"/>
</dbReference>
<dbReference type="InterPro" id="IPR000462">
    <property type="entry name" value="CDP-OH_P_trans"/>
</dbReference>
<dbReference type="PANTHER" id="PTHR15362:SF4">
    <property type="entry name" value="CDP-DIACYLGLYCEROL--INOSITOL 3-PHOSPHATIDYLTRANSFERASE"/>
    <property type="match status" value="1"/>
</dbReference>
<evidence type="ECO:0000256" key="9">
    <source>
        <dbReference type="ARBA" id="ARBA00022723"/>
    </source>
</evidence>
<evidence type="ECO:0000256" key="18">
    <source>
        <dbReference type="PIRNR" id="PIRNR000848"/>
    </source>
</evidence>
<keyword evidence="9" id="KW-0479">Metal-binding</keyword>
<feature type="transmembrane region" description="Helical" evidence="20">
    <location>
        <begin position="34"/>
        <end position="53"/>
    </location>
</feature>
<dbReference type="Pfam" id="PF01066">
    <property type="entry name" value="CDP-OH_P_transf"/>
    <property type="match status" value="1"/>
</dbReference>
<dbReference type="GO" id="GO:0016020">
    <property type="term" value="C:membrane"/>
    <property type="evidence" value="ECO:0007669"/>
    <property type="project" value="UniProtKB-SubCell"/>
</dbReference>
<evidence type="ECO:0000256" key="16">
    <source>
        <dbReference type="ARBA" id="ARBA00023264"/>
    </source>
</evidence>
<keyword evidence="7 18" id="KW-0808">Transferase</keyword>
<keyword evidence="8 20" id="KW-0812">Transmembrane</keyword>
<keyword evidence="11 20" id="KW-1133">Transmembrane helix</keyword>
<evidence type="ECO:0000256" key="12">
    <source>
        <dbReference type="ARBA" id="ARBA00023098"/>
    </source>
</evidence>
<dbReference type="GO" id="GO:0003881">
    <property type="term" value="F:CDP-diacylglycerol-inositol 3-phosphatidyltransferase activity"/>
    <property type="evidence" value="ECO:0007669"/>
    <property type="project" value="UniProtKB-UniRule"/>
</dbReference>
<dbReference type="PANTHER" id="PTHR15362">
    <property type="entry name" value="PHOSPHATIDYLINOSITOL SYNTHASE"/>
    <property type="match status" value="1"/>
</dbReference>
<evidence type="ECO:0000256" key="8">
    <source>
        <dbReference type="ARBA" id="ARBA00022692"/>
    </source>
</evidence>
<comment type="cofactor">
    <cofactor evidence="1">
        <name>Mn(2+)</name>
        <dbReference type="ChEBI" id="CHEBI:29035"/>
    </cofactor>
</comment>
<keyword evidence="6 18" id="KW-0444">Lipid biosynthesis</keyword>
<dbReference type="InterPro" id="IPR048254">
    <property type="entry name" value="CDP_ALCOHOL_P_TRANSF_CS"/>
</dbReference>
<evidence type="ECO:0000256" key="19">
    <source>
        <dbReference type="RuleBase" id="RU003750"/>
    </source>
</evidence>
<dbReference type="GO" id="GO:0046872">
    <property type="term" value="F:metal ion binding"/>
    <property type="evidence" value="ECO:0007669"/>
    <property type="project" value="UniProtKB-KW"/>
</dbReference>
<evidence type="ECO:0000256" key="15">
    <source>
        <dbReference type="ARBA" id="ARBA00023211"/>
    </source>
</evidence>
<comment type="subcellular location">
    <subcellularLocation>
        <location evidence="3">Membrane</location>
        <topology evidence="3">Multi-pass membrane protein</topology>
    </subcellularLocation>
</comment>
<dbReference type="EMBL" id="JBGFUD010000944">
    <property type="protein sequence ID" value="MFH4975507.1"/>
    <property type="molecule type" value="Genomic_DNA"/>
</dbReference>
<keyword evidence="10" id="KW-0460">Magnesium</keyword>
<evidence type="ECO:0000313" key="21">
    <source>
        <dbReference type="EMBL" id="MFH4975507.1"/>
    </source>
</evidence>
<proteinExistence type="inferred from homology"/>
<comment type="caution">
    <text evidence="21">The sequence shown here is derived from an EMBL/GenBank/DDBJ whole genome shotgun (WGS) entry which is preliminary data.</text>
</comment>
<keyword evidence="22" id="KW-1185">Reference proteome</keyword>
<evidence type="ECO:0000256" key="20">
    <source>
        <dbReference type="SAM" id="Phobius"/>
    </source>
</evidence>
<sequence length="211" mass="23844">MTTPNVWLFYANQIGYGRIVSSLLSFYFMDSQPVVAIILYTLSAGLDAVDGYMARKYHQSSRFGAMLDQLTDRCSTMALVMTLGSFYPKYLFFFQCSAILDIAAHWLHLHAADLTGKTTHKLSANRILNLYYTSKNFLFFMCAGNEAFYGLLYLYHFWSGPSFLGFSFVSLLVIITFPVAFLKSMISIVHLCTAAATVVQHDIHQIESKRG</sequence>
<evidence type="ECO:0000256" key="10">
    <source>
        <dbReference type="ARBA" id="ARBA00022842"/>
    </source>
</evidence>
<evidence type="ECO:0000256" key="4">
    <source>
        <dbReference type="ARBA" id="ARBA00010441"/>
    </source>
</evidence>
<evidence type="ECO:0000256" key="14">
    <source>
        <dbReference type="ARBA" id="ARBA00023209"/>
    </source>
</evidence>
<evidence type="ECO:0000313" key="22">
    <source>
        <dbReference type="Proteomes" id="UP001608902"/>
    </source>
</evidence>
<organism evidence="21 22">
    <name type="scientific">Gnathostoma spinigerum</name>
    <dbReference type="NCBI Taxonomy" id="75299"/>
    <lineage>
        <taxon>Eukaryota</taxon>
        <taxon>Metazoa</taxon>
        <taxon>Ecdysozoa</taxon>
        <taxon>Nematoda</taxon>
        <taxon>Chromadorea</taxon>
        <taxon>Rhabditida</taxon>
        <taxon>Spirurina</taxon>
        <taxon>Gnathostomatomorpha</taxon>
        <taxon>Gnathostomatoidea</taxon>
        <taxon>Gnathostomatidae</taxon>
        <taxon>Gnathostoma</taxon>
    </lineage>
</organism>
<comment type="catalytic activity">
    <reaction evidence="18">
        <text>a CDP-1,2-diacyl-sn-glycerol + myo-inositol = a 1,2-diacyl-sn-glycero-3-phospho-(1D-myo-inositol) + CMP + H(+)</text>
        <dbReference type="Rhea" id="RHEA:11580"/>
        <dbReference type="ChEBI" id="CHEBI:15378"/>
        <dbReference type="ChEBI" id="CHEBI:17268"/>
        <dbReference type="ChEBI" id="CHEBI:57880"/>
        <dbReference type="ChEBI" id="CHEBI:58332"/>
        <dbReference type="ChEBI" id="CHEBI:60377"/>
        <dbReference type="EC" id="2.7.8.11"/>
    </reaction>
</comment>
<dbReference type="GO" id="GO:0008654">
    <property type="term" value="P:phospholipid biosynthetic process"/>
    <property type="evidence" value="ECO:0007669"/>
    <property type="project" value="UniProtKB-KW"/>
</dbReference>
<keyword evidence="15" id="KW-0464">Manganese</keyword>
<dbReference type="EC" id="2.7.8.11" evidence="5 18"/>